<accession>K1JUM3</accession>
<keyword evidence="2" id="KW-1185">Reference proteome</keyword>
<gene>
    <name evidence="1" type="ORF">HMPREF9465_00953</name>
</gene>
<sequence>MSQRVERIVVKPGHTHYLACHRLCSAARKLGNQAVYIQRQRIFAKEPWLNRVQLDQTVRSECTESYRNMPSAASAQRQTQIIQEQFVSWNKAKKAYLSDPSKFQAMPRLPGYSKKYRTFVVGRNGYKVVDGNLVITDKNDIGFPRLPIRSCENQPLNAKINETIVGDVRIVPHGNAFFIELTYQVACSTSILLDGSRACLVDVGLRNIVTLAESVRNFVSMG</sequence>
<evidence type="ECO:0008006" key="3">
    <source>
        <dbReference type="Google" id="ProtNLM"/>
    </source>
</evidence>
<dbReference type="AlphaFoldDB" id="K1JUM3"/>
<comment type="caution">
    <text evidence="1">The sequence shown here is derived from an EMBL/GenBank/DDBJ whole genome shotgun (WGS) entry which is preliminary data.</text>
</comment>
<evidence type="ECO:0000313" key="1">
    <source>
        <dbReference type="EMBL" id="EKB31422.1"/>
    </source>
</evidence>
<dbReference type="Proteomes" id="UP000005835">
    <property type="component" value="Unassembled WGS sequence"/>
</dbReference>
<name>K1JUM3_9BURK</name>
<protein>
    <recommendedName>
        <fullName evidence="3">Transposase</fullName>
    </recommendedName>
</protein>
<reference evidence="1 2" key="1">
    <citation type="submission" date="2012-05" db="EMBL/GenBank/DDBJ databases">
        <title>The Genome Sequence of Sutterella wadsworthensis 2_1_59BFAA.</title>
        <authorList>
            <consortium name="The Broad Institute Genome Sequencing Platform"/>
            <person name="Earl A."/>
            <person name="Ward D."/>
            <person name="Feldgarden M."/>
            <person name="Gevers D."/>
            <person name="Daigneault M."/>
            <person name="Strauss J."/>
            <person name="Allen-Vercoe E."/>
            <person name="Walker B."/>
            <person name="Young S.K."/>
            <person name="Zeng Q."/>
            <person name="Gargeya S."/>
            <person name="Fitzgerald M."/>
            <person name="Haas B."/>
            <person name="Abouelleil A."/>
            <person name="Alvarado L."/>
            <person name="Arachchi H.M."/>
            <person name="Berlin A.M."/>
            <person name="Chapman S.B."/>
            <person name="Goldberg J."/>
            <person name="Griggs A."/>
            <person name="Gujja S."/>
            <person name="Hansen M."/>
            <person name="Howarth C."/>
            <person name="Imamovic A."/>
            <person name="Larimer J."/>
            <person name="McCowen C."/>
            <person name="Montmayeur A."/>
            <person name="Murphy C."/>
            <person name="Neiman D."/>
            <person name="Pearson M."/>
            <person name="Priest M."/>
            <person name="Roberts A."/>
            <person name="Saif S."/>
            <person name="Shea T."/>
            <person name="Sisk P."/>
            <person name="Sykes S."/>
            <person name="Wortman J."/>
            <person name="Nusbaum C."/>
            <person name="Birren B."/>
        </authorList>
    </citation>
    <scope>NUCLEOTIDE SEQUENCE [LARGE SCALE GENOMIC DNA]</scope>
    <source>
        <strain evidence="1 2">2_1_59BFAA</strain>
    </source>
</reference>
<dbReference type="STRING" id="742823.HMPREF9465_00953"/>
<dbReference type="HOGENOM" id="CLU_1244805_0_0_4"/>
<dbReference type="RefSeq" id="WP_005434655.1">
    <property type="nucleotide sequence ID" value="NZ_JH815515.1"/>
</dbReference>
<proteinExistence type="predicted"/>
<dbReference type="EMBL" id="ADMG01000025">
    <property type="protein sequence ID" value="EKB31422.1"/>
    <property type="molecule type" value="Genomic_DNA"/>
</dbReference>
<dbReference type="eggNOG" id="COG0675">
    <property type="taxonomic scope" value="Bacteria"/>
</dbReference>
<organism evidence="1 2">
    <name type="scientific">Sutterella wadsworthensis 2_1_59BFAA</name>
    <dbReference type="NCBI Taxonomy" id="742823"/>
    <lineage>
        <taxon>Bacteria</taxon>
        <taxon>Pseudomonadati</taxon>
        <taxon>Pseudomonadota</taxon>
        <taxon>Betaproteobacteria</taxon>
        <taxon>Burkholderiales</taxon>
        <taxon>Sutterellaceae</taxon>
        <taxon>Sutterella</taxon>
    </lineage>
</organism>
<evidence type="ECO:0000313" key="2">
    <source>
        <dbReference type="Proteomes" id="UP000005835"/>
    </source>
</evidence>